<proteinExistence type="predicted"/>
<dbReference type="InterPro" id="IPR003439">
    <property type="entry name" value="ABC_transporter-like_ATP-bd"/>
</dbReference>
<dbReference type="EMBL" id="WNKZ01000087">
    <property type="protein sequence ID" value="MTV55483.1"/>
    <property type="molecule type" value="Genomic_DNA"/>
</dbReference>
<keyword evidence="4 7" id="KW-0067">ATP-binding</keyword>
<keyword evidence="1" id="KW-0813">Transport</keyword>
<keyword evidence="2" id="KW-0472">Membrane</keyword>
<dbReference type="Gene3D" id="3.40.50.300">
    <property type="entry name" value="P-loop containing nucleotide triphosphate hydrolases"/>
    <property type="match status" value="1"/>
</dbReference>
<evidence type="ECO:0000256" key="3">
    <source>
        <dbReference type="ARBA" id="ARBA00022741"/>
    </source>
</evidence>
<reference evidence="7 8" key="1">
    <citation type="submission" date="2019-11" db="EMBL/GenBank/DDBJ databases">
        <title>Type strains purchased from KCTC, JCM and DSMZ.</title>
        <authorList>
            <person name="Lu H."/>
        </authorList>
    </citation>
    <scope>NUCLEOTIDE SEQUENCE [LARGE SCALE GENOMIC DNA]</scope>
    <source>
        <strain evidence="7 8">KCTC 52429</strain>
    </source>
</reference>
<feature type="domain" description="AAA+ ATPase" evidence="6">
    <location>
        <begin position="117"/>
        <end position="296"/>
    </location>
</feature>
<dbReference type="PANTHER" id="PTHR42939">
    <property type="entry name" value="ABC TRANSPORTER ATP-BINDING PROTEIN ALBC-RELATED"/>
    <property type="match status" value="1"/>
</dbReference>
<dbReference type="InterPro" id="IPR003593">
    <property type="entry name" value="AAA+_ATPase"/>
</dbReference>
<evidence type="ECO:0000256" key="2">
    <source>
        <dbReference type="ARBA" id="ARBA00022475"/>
    </source>
</evidence>
<dbReference type="PANTHER" id="PTHR42939:SF1">
    <property type="entry name" value="ABC TRANSPORTER ATP-BINDING PROTEIN ALBC-RELATED"/>
    <property type="match status" value="1"/>
</dbReference>
<dbReference type="Pfam" id="PF00005">
    <property type="entry name" value="ABC_tran"/>
    <property type="match status" value="1"/>
</dbReference>
<evidence type="ECO:0000259" key="6">
    <source>
        <dbReference type="SMART" id="SM00382"/>
    </source>
</evidence>
<dbReference type="GO" id="GO:0016887">
    <property type="term" value="F:ATP hydrolysis activity"/>
    <property type="evidence" value="ECO:0007669"/>
    <property type="project" value="InterPro"/>
</dbReference>
<dbReference type="Proteomes" id="UP000430634">
    <property type="component" value="Unassembled WGS sequence"/>
</dbReference>
<sequence length="297" mass="31628">MAADPGRTPAGAGRHRDPVRHRAGLPGRRPRQRRRRRRHARSRLVLAGLAAPARFAPDPAPQGWHPGQVWLADPCPCFRTDPMTTNHPAATPLLAVDGLHMRFGSQVLFDALSFSFNSGAVALVGGNGTGKSTLIALLCGMTAAQAGTIRVGGHDLAARPHRAKAELAYVPDESVAYGFMTGAQFLAMVDALRGRRDAAGAADLIDGFGLAPHAGKRFDAMSLGTRKKFMLVGGLMSQSPVTLMDEPTNGIDADAKGFLIDLIRQQSARRLFLFSTHDQELIGQTGAGLLRLGQPGH</sequence>
<dbReference type="OrthoDB" id="9087134at2"/>
<keyword evidence="3" id="KW-0547">Nucleotide-binding</keyword>
<protein>
    <submittedName>
        <fullName evidence="7">ATP-binding cassette domain-containing protein</fullName>
    </submittedName>
</protein>
<feature type="compositionally biased region" description="Basic residues" evidence="5">
    <location>
        <begin position="17"/>
        <end position="42"/>
    </location>
</feature>
<dbReference type="GO" id="GO:0005524">
    <property type="term" value="F:ATP binding"/>
    <property type="evidence" value="ECO:0007669"/>
    <property type="project" value="UniProtKB-KW"/>
</dbReference>
<evidence type="ECO:0000256" key="4">
    <source>
        <dbReference type="ARBA" id="ARBA00022840"/>
    </source>
</evidence>
<keyword evidence="2" id="KW-1003">Cell membrane</keyword>
<evidence type="ECO:0000313" key="7">
    <source>
        <dbReference type="EMBL" id="MTV55483.1"/>
    </source>
</evidence>
<accession>A0A6I3T1T3</accession>
<dbReference type="InterPro" id="IPR051782">
    <property type="entry name" value="ABC_Transporter_VariousFunc"/>
</dbReference>
<dbReference type="InterPro" id="IPR027417">
    <property type="entry name" value="P-loop_NTPase"/>
</dbReference>
<dbReference type="AlphaFoldDB" id="A0A6I3T1T3"/>
<dbReference type="SUPFAM" id="SSF52540">
    <property type="entry name" value="P-loop containing nucleoside triphosphate hydrolases"/>
    <property type="match status" value="1"/>
</dbReference>
<name>A0A6I3T1T3_9BURK</name>
<evidence type="ECO:0000256" key="5">
    <source>
        <dbReference type="SAM" id="MobiDB-lite"/>
    </source>
</evidence>
<organism evidence="7 8">
    <name type="scientific">Pseudoduganella buxea</name>
    <dbReference type="NCBI Taxonomy" id="1949069"/>
    <lineage>
        <taxon>Bacteria</taxon>
        <taxon>Pseudomonadati</taxon>
        <taxon>Pseudomonadota</taxon>
        <taxon>Betaproteobacteria</taxon>
        <taxon>Burkholderiales</taxon>
        <taxon>Oxalobacteraceae</taxon>
        <taxon>Telluria group</taxon>
        <taxon>Pseudoduganella</taxon>
    </lineage>
</organism>
<evidence type="ECO:0000313" key="8">
    <source>
        <dbReference type="Proteomes" id="UP000430634"/>
    </source>
</evidence>
<comment type="caution">
    <text evidence="7">The sequence shown here is derived from an EMBL/GenBank/DDBJ whole genome shotgun (WGS) entry which is preliminary data.</text>
</comment>
<dbReference type="SMART" id="SM00382">
    <property type="entry name" value="AAA"/>
    <property type="match status" value="1"/>
</dbReference>
<feature type="region of interest" description="Disordered" evidence="5">
    <location>
        <begin position="1"/>
        <end position="43"/>
    </location>
</feature>
<gene>
    <name evidence="7" type="ORF">GM672_22415</name>
</gene>
<evidence type="ECO:0000256" key="1">
    <source>
        <dbReference type="ARBA" id="ARBA00022448"/>
    </source>
</evidence>